<dbReference type="Pfam" id="PF04116">
    <property type="entry name" value="FA_hydroxylase"/>
    <property type="match status" value="1"/>
</dbReference>
<dbReference type="AlphaFoldDB" id="A0A0P1ERY3"/>
<feature type="transmembrane region" description="Helical" evidence="5">
    <location>
        <begin position="120"/>
        <end position="140"/>
    </location>
</feature>
<evidence type="ECO:0000313" key="7">
    <source>
        <dbReference type="EMBL" id="CUH53274.1"/>
    </source>
</evidence>
<feature type="domain" description="Fatty acid hydroxylase" evidence="6">
    <location>
        <begin position="127"/>
        <end position="275"/>
    </location>
</feature>
<feature type="transmembrane region" description="Helical" evidence="5">
    <location>
        <begin position="79"/>
        <end position="100"/>
    </location>
</feature>
<sequence length="339" mass="39372">MEVWDNLIWIVQDFVDPRKRVFVGYLFLSLVIAFVWMWWVGRRNPDNTKRSSLRRLFDKRIFFSNSAKADYKIFVLNRLFSGFISPLLLTQVGIATGMFYLLHDQDWIRSGAFGNTPKALVVALFSLTMFVVDDFTKYLLHRWMHRWPALWSLHKVHHSATTMTPITVYRVHPLEGVLYGARGAVAQGSTIGLFIFLFGNTVDLYTVVGVNVLVFAFHVTGSNLRHSHVDIHYWPWLERILISPAQHQLHHSVAEEHHDKNFGAALAVWDWLFGSLHLSEREKDLTFGLDGRDADYEADLGTIYFRPFKEIGRFFKRRATRLWHTVPKRSSPAAPRKDA</sequence>
<reference evidence="7 8" key="1">
    <citation type="submission" date="2015-09" db="EMBL/GenBank/DDBJ databases">
        <authorList>
            <consortium name="Swine Surveillance"/>
        </authorList>
    </citation>
    <scope>NUCLEOTIDE SEQUENCE [LARGE SCALE GENOMIC DNA]</scope>
    <source>
        <strain evidence="7 8">CECT 7688</strain>
    </source>
</reference>
<keyword evidence="2 5" id="KW-0812">Transmembrane</keyword>
<proteinExistence type="predicted"/>
<organism evidence="7 8">
    <name type="scientific">Shimia marina</name>
    <dbReference type="NCBI Taxonomy" id="321267"/>
    <lineage>
        <taxon>Bacteria</taxon>
        <taxon>Pseudomonadati</taxon>
        <taxon>Pseudomonadota</taxon>
        <taxon>Alphaproteobacteria</taxon>
        <taxon>Rhodobacterales</taxon>
        <taxon>Roseobacteraceae</taxon>
    </lineage>
</organism>
<evidence type="ECO:0000259" key="6">
    <source>
        <dbReference type="Pfam" id="PF04116"/>
    </source>
</evidence>
<gene>
    <name evidence="7" type="ORF">SHM7688_02727</name>
</gene>
<dbReference type="OrthoDB" id="9770329at2"/>
<dbReference type="InterPro" id="IPR006694">
    <property type="entry name" value="Fatty_acid_hydroxylase"/>
</dbReference>
<evidence type="ECO:0000313" key="8">
    <source>
        <dbReference type="Proteomes" id="UP000054823"/>
    </source>
</evidence>
<evidence type="ECO:0000256" key="3">
    <source>
        <dbReference type="ARBA" id="ARBA00022989"/>
    </source>
</evidence>
<evidence type="ECO:0000256" key="5">
    <source>
        <dbReference type="SAM" id="Phobius"/>
    </source>
</evidence>
<accession>A0A0P1ERY3</accession>
<name>A0A0P1ERY3_9RHOB</name>
<evidence type="ECO:0000256" key="4">
    <source>
        <dbReference type="ARBA" id="ARBA00023136"/>
    </source>
</evidence>
<protein>
    <submittedName>
        <fullName evidence="7">Fatty acid hydroxylase superfamily protein</fullName>
    </submittedName>
</protein>
<dbReference type="GO" id="GO:0008610">
    <property type="term" value="P:lipid biosynthetic process"/>
    <property type="evidence" value="ECO:0007669"/>
    <property type="project" value="InterPro"/>
</dbReference>
<dbReference type="STRING" id="321267.SHM7688_02727"/>
<dbReference type="RefSeq" id="WP_058240448.1">
    <property type="nucleotide sequence ID" value="NZ_CYPW01000027.1"/>
</dbReference>
<dbReference type="Proteomes" id="UP000054823">
    <property type="component" value="Unassembled WGS sequence"/>
</dbReference>
<feature type="transmembrane region" description="Helical" evidence="5">
    <location>
        <begin position="22"/>
        <end position="41"/>
    </location>
</feature>
<feature type="transmembrane region" description="Helical" evidence="5">
    <location>
        <begin position="204"/>
        <end position="224"/>
    </location>
</feature>
<dbReference type="GO" id="GO:0016020">
    <property type="term" value="C:membrane"/>
    <property type="evidence" value="ECO:0007669"/>
    <property type="project" value="UniProtKB-SubCell"/>
</dbReference>
<keyword evidence="3 5" id="KW-1133">Transmembrane helix</keyword>
<dbReference type="PANTHER" id="PTHR11863">
    <property type="entry name" value="STEROL DESATURASE"/>
    <property type="match status" value="1"/>
</dbReference>
<evidence type="ECO:0000256" key="2">
    <source>
        <dbReference type="ARBA" id="ARBA00022692"/>
    </source>
</evidence>
<dbReference type="GO" id="GO:0016491">
    <property type="term" value="F:oxidoreductase activity"/>
    <property type="evidence" value="ECO:0007669"/>
    <property type="project" value="InterPro"/>
</dbReference>
<keyword evidence="8" id="KW-1185">Reference proteome</keyword>
<dbReference type="EMBL" id="CYPW01000027">
    <property type="protein sequence ID" value="CUH53274.1"/>
    <property type="molecule type" value="Genomic_DNA"/>
</dbReference>
<comment type="subcellular location">
    <subcellularLocation>
        <location evidence="1">Membrane</location>
    </subcellularLocation>
</comment>
<keyword evidence="4 5" id="KW-0472">Membrane</keyword>
<evidence type="ECO:0000256" key="1">
    <source>
        <dbReference type="ARBA" id="ARBA00004370"/>
    </source>
</evidence>
<dbReference type="GO" id="GO:0005506">
    <property type="term" value="F:iron ion binding"/>
    <property type="evidence" value="ECO:0007669"/>
    <property type="project" value="InterPro"/>
</dbReference>
<dbReference type="InterPro" id="IPR050307">
    <property type="entry name" value="Sterol_Desaturase_Related"/>
</dbReference>